<feature type="signal peptide" evidence="2">
    <location>
        <begin position="1"/>
        <end position="16"/>
    </location>
</feature>
<keyword evidence="2" id="KW-0732">Signal</keyword>
<dbReference type="Proteomes" id="UP000887565">
    <property type="component" value="Unplaced"/>
</dbReference>
<dbReference type="WBParaSite" id="nRc.2.0.1.t30940-RA">
    <property type="protein sequence ID" value="nRc.2.0.1.t30940-RA"/>
    <property type="gene ID" value="nRc.2.0.1.g30940"/>
</dbReference>
<evidence type="ECO:0000256" key="2">
    <source>
        <dbReference type="SAM" id="SignalP"/>
    </source>
</evidence>
<accession>A0A915JWZ0</accession>
<dbReference type="AlphaFoldDB" id="A0A915JWZ0"/>
<reference evidence="4" key="1">
    <citation type="submission" date="2022-11" db="UniProtKB">
        <authorList>
            <consortium name="WormBaseParasite"/>
        </authorList>
    </citation>
    <scope>IDENTIFICATION</scope>
</reference>
<feature type="chain" id="PRO_5037548155" evidence="2">
    <location>
        <begin position="17"/>
        <end position="184"/>
    </location>
</feature>
<feature type="region of interest" description="Disordered" evidence="1">
    <location>
        <begin position="142"/>
        <end position="170"/>
    </location>
</feature>
<evidence type="ECO:0000256" key="1">
    <source>
        <dbReference type="SAM" id="MobiDB-lite"/>
    </source>
</evidence>
<evidence type="ECO:0000313" key="3">
    <source>
        <dbReference type="Proteomes" id="UP000887565"/>
    </source>
</evidence>
<evidence type="ECO:0000313" key="4">
    <source>
        <dbReference type="WBParaSite" id="nRc.2.0.1.t30940-RA"/>
    </source>
</evidence>
<proteinExistence type="predicted"/>
<protein>
    <submittedName>
        <fullName evidence="4">Secreted protein</fullName>
    </submittedName>
</protein>
<organism evidence="3 4">
    <name type="scientific">Romanomermis culicivorax</name>
    <name type="common">Nematode worm</name>
    <dbReference type="NCBI Taxonomy" id="13658"/>
    <lineage>
        <taxon>Eukaryota</taxon>
        <taxon>Metazoa</taxon>
        <taxon>Ecdysozoa</taxon>
        <taxon>Nematoda</taxon>
        <taxon>Enoplea</taxon>
        <taxon>Dorylaimia</taxon>
        <taxon>Mermithida</taxon>
        <taxon>Mermithoidea</taxon>
        <taxon>Mermithidae</taxon>
        <taxon>Romanomermis</taxon>
    </lineage>
</organism>
<keyword evidence="3" id="KW-1185">Reference proteome</keyword>
<sequence>MILWIWTFIPAIFAFGRQGNRFVKEYVAVHDEPKSDYRCRGYVLINDLKLLLCENKRYNYSSGDLTVSVSVEAGLNDEPEGFSGVPTYVMWSVFRNTNLTKMTDYDRTKSDECSIRDYSTTFDFYQNATSGKDKLYNWRAESVEDQQGSARSPSKPDGSHDAPNPNLHECLSGLSQLGERLLAE</sequence>
<name>A0A915JWZ0_ROMCU</name>